<dbReference type="InterPro" id="IPR012337">
    <property type="entry name" value="RNaseH-like_sf"/>
</dbReference>
<evidence type="ECO:0000259" key="2">
    <source>
        <dbReference type="Pfam" id="PF05699"/>
    </source>
</evidence>
<protein>
    <recommendedName>
        <fullName evidence="2">HAT C-terminal dimerisation domain-containing protein</fullName>
    </recommendedName>
</protein>
<dbReference type="OrthoDB" id="1715602at2759"/>
<dbReference type="SUPFAM" id="SSF53098">
    <property type="entry name" value="Ribonuclease H-like"/>
    <property type="match status" value="1"/>
</dbReference>
<reference evidence="3" key="1">
    <citation type="submission" date="2020-11" db="EMBL/GenBank/DDBJ databases">
        <authorList>
            <consortium name="DOE Joint Genome Institute"/>
            <person name="Ahrendt S."/>
            <person name="Riley R."/>
            <person name="Andreopoulos W."/>
            <person name="Labutti K."/>
            <person name="Pangilinan J."/>
            <person name="Ruiz-Duenas F.J."/>
            <person name="Barrasa J.M."/>
            <person name="Sanchez-Garcia M."/>
            <person name="Camarero S."/>
            <person name="Miyauchi S."/>
            <person name="Serrano A."/>
            <person name="Linde D."/>
            <person name="Babiker R."/>
            <person name="Drula E."/>
            <person name="Ayuso-Fernandez I."/>
            <person name="Pacheco R."/>
            <person name="Padilla G."/>
            <person name="Ferreira P."/>
            <person name="Barriuso J."/>
            <person name="Kellner H."/>
            <person name="Castanera R."/>
            <person name="Alfaro M."/>
            <person name="Ramirez L."/>
            <person name="Pisabarro A.G."/>
            <person name="Kuo A."/>
            <person name="Tritt A."/>
            <person name="Lipzen A."/>
            <person name="He G."/>
            <person name="Yan M."/>
            <person name="Ng V."/>
            <person name="Cullen D."/>
            <person name="Martin F."/>
            <person name="Rosso M.-N."/>
            <person name="Henrissat B."/>
            <person name="Hibbett D."/>
            <person name="Martinez A.T."/>
            <person name="Grigoriev I.V."/>
        </authorList>
    </citation>
    <scope>NUCLEOTIDE SEQUENCE</scope>
    <source>
        <strain evidence="3">AH 40177</strain>
    </source>
</reference>
<dbReference type="InterPro" id="IPR008906">
    <property type="entry name" value="HATC_C_dom"/>
</dbReference>
<comment type="caution">
    <text evidence="3">The sequence shown here is derived from an EMBL/GenBank/DDBJ whole genome shotgun (WGS) entry which is preliminary data.</text>
</comment>
<proteinExistence type="predicted"/>
<feature type="region of interest" description="Disordered" evidence="1">
    <location>
        <begin position="1"/>
        <end position="35"/>
    </location>
</feature>
<dbReference type="Proteomes" id="UP000772434">
    <property type="component" value="Unassembled WGS sequence"/>
</dbReference>
<sequence length="278" mass="31791">MDLGSNEENTEGSLVGDDIPLDDEVLKEDPQDRDDGDWQIIEDLSSTLTKVSALDEHDLVISQTTIHKTDEMCMMFHPKYKLTYFITQQWEPEWIETARTLICNEWNEVYKPTIDISFLQESDKTASTDDMDDLFKEINKFGHTNASTNAEDVLKSYLSSPTDAETDPVKFWVSRLDRTGDKGTPRGALARMGLDYLTALATSTHVEHLFSHGGGQVTERRHNLSFQSLRCLMVLHSWLQAGLVPEDEVLDYFRGLKTRHRGKTLAQEEDVYSDDEFF</sequence>
<dbReference type="AlphaFoldDB" id="A0A9P5PB33"/>
<accession>A0A9P5PB33</accession>
<name>A0A9P5PB33_9AGAR</name>
<evidence type="ECO:0000256" key="1">
    <source>
        <dbReference type="SAM" id="MobiDB-lite"/>
    </source>
</evidence>
<dbReference type="Pfam" id="PF05699">
    <property type="entry name" value="Dimer_Tnp_hAT"/>
    <property type="match status" value="1"/>
</dbReference>
<feature type="domain" description="HAT C-terminal dimerisation" evidence="2">
    <location>
        <begin position="156"/>
        <end position="239"/>
    </location>
</feature>
<feature type="compositionally biased region" description="Acidic residues" evidence="1">
    <location>
        <begin position="19"/>
        <end position="35"/>
    </location>
</feature>
<dbReference type="EMBL" id="JADNRY010000262">
    <property type="protein sequence ID" value="KAF9060056.1"/>
    <property type="molecule type" value="Genomic_DNA"/>
</dbReference>
<gene>
    <name evidence="3" type="ORF">BDP27DRAFT_1430502</name>
</gene>
<dbReference type="GO" id="GO:0046983">
    <property type="term" value="F:protein dimerization activity"/>
    <property type="evidence" value="ECO:0007669"/>
    <property type="project" value="InterPro"/>
</dbReference>
<keyword evidence="4" id="KW-1185">Reference proteome</keyword>
<organism evidence="3 4">
    <name type="scientific">Rhodocollybia butyracea</name>
    <dbReference type="NCBI Taxonomy" id="206335"/>
    <lineage>
        <taxon>Eukaryota</taxon>
        <taxon>Fungi</taxon>
        <taxon>Dikarya</taxon>
        <taxon>Basidiomycota</taxon>
        <taxon>Agaricomycotina</taxon>
        <taxon>Agaricomycetes</taxon>
        <taxon>Agaricomycetidae</taxon>
        <taxon>Agaricales</taxon>
        <taxon>Marasmiineae</taxon>
        <taxon>Omphalotaceae</taxon>
        <taxon>Rhodocollybia</taxon>
    </lineage>
</organism>
<evidence type="ECO:0000313" key="3">
    <source>
        <dbReference type="EMBL" id="KAF9060056.1"/>
    </source>
</evidence>
<evidence type="ECO:0000313" key="4">
    <source>
        <dbReference type="Proteomes" id="UP000772434"/>
    </source>
</evidence>